<gene>
    <name evidence="1" type="ORF">F2Q68_00026561</name>
</gene>
<evidence type="ECO:0000313" key="2">
    <source>
        <dbReference type="Proteomes" id="UP000712281"/>
    </source>
</evidence>
<evidence type="ECO:0000313" key="1">
    <source>
        <dbReference type="EMBL" id="KAF2565933.1"/>
    </source>
</evidence>
<protein>
    <submittedName>
        <fullName evidence="1">Uncharacterized protein</fullName>
    </submittedName>
</protein>
<accession>A0A8S9I903</accession>
<dbReference type="Proteomes" id="UP000712281">
    <property type="component" value="Unassembled WGS sequence"/>
</dbReference>
<name>A0A8S9I903_BRACR</name>
<proteinExistence type="predicted"/>
<reference evidence="1" key="1">
    <citation type="submission" date="2019-12" db="EMBL/GenBank/DDBJ databases">
        <title>Genome sequencing and annotation of Brassica cretica.</title>
        <authorList>
            <person name="Studholme D.J."/>
            <person name="Sarris P.F."/>
        </authorList>
    </citation>
    <scope>NUCLEOTIDE SEQUENCE</scope>
    <source>
        <strain evidence="1">PFS-001/15</strain>
        <tissue evidence="1">Leaf</tissue>
    </source>
</reference>
<organism evidence="1 2">
    <name type="scientific">Brassica cretica</name>
    <name type="common">Mustard</name>
    <dbReference type="NCBI Taxonomy" id="69181"/>
    <lineage>
        <taxon>Eukaryota</taxon>
        <taxon>Viridiplantae</taxon>
        <taxon>Streptophyta</taxon>
        <taxon>Embryophyta</taxon>
        <taxon>Tracheophyta</taxon>
        <taxon>Spermatophyta</taxon>
        <taxon>Magnoliopsida</taxon>
        <taxon>eudicotyledons</taxon>
        <taxon>Gunneridae</taxon>
        <taxon>Pentapetalae</taxon>
        <taxon>rosids</taxon>
        <taxon>malvids</taxon>
        <taxon>Brassicales</taxon>
        <taxon>Brassicaceae</taxon>
        <taxon>Brassiceae</taxon>
        <taxon>Brassica</taxon>
    </lineage>
</organism>
<dbReference type="AlphaFoldDB" id="A0A8S9I903"/>
<sequence length="334" mass="38156">MDEEADDEYFRSGEGKQTMFSSDVYRDEMYNPLYLFGHHFPKPNEDEAWLKWKAWMTSANGNTMKFAHAEKRETSGIIPNHGVIIEEINEDANEDVAADNNVAKGQNMEADIEPEDPEQEEYERNIREMDEEADDEYFRSGEGKQTMFSSDVYRDEMYNPLYLFGHHFPKPNEDETWLKWKAWMTSANGNTMKFAHAEKRETSGDEQGVIHRGRKELSKVAANYFQDLHASNGTDPTIQLKLDEPRVMAAGECSPRNRGREVDLVWTNCRSRTRVEAVRGIGRRWSADVDCGRAWSAETSQRGRILTGQTADHGRGLEPSAVDAKTISPICLLG</sequence>
<dbReference type="EMBL" id="QGKW02001911">
    <property type="protein sequence ID" value="KAF2565933.1"/>
    <property type="molecule type" value="Genomic_DNA"/>
</dbReference>
<comment type="caution">
    <text evidence="1">The sequence shown here is derived from an EMBL/GenBank/DDBJ whole genome shotgun (WGS) entry which is preliminary data.</text>
</comment>